<gene>
    <name evidence="14" type="ordered locus">Cphy_2252</name>
</gene>
<dbReference type="Gene3D" id="6.10.340.10">
    <property type="match status" value="1"/>
</dbReference>
<evidence type="ECO:0000256" key="11">
    <source>
        <dbReference type="ARBA" id="ARBA00023136"/>
    </source>
</evidence>
<dbReference type="STRING" id="357809.Cphy_2252"/>
<keyword evidence="8 14" id="KW-0418">Kinase</keyword>
<dbReference type="Proteomes" id="UP000000370">
    <property type="component" value="Chromosome"/>
</dbReference>
<evidence type="ECO:0000256" key="2">
    <source>
        <dbReference type="ARBA" id="ARBA00004651"/>
    </source>
</evidence>
<evidence type="ECO:0000256" key="8">
    <source>
        <dbReference type="ARBA" id="ARBA00022777"/>
    </source>
</evidence>
<evidence type="ECO:0000313" key="15">
    <source>
        <dbReference type="Proteomes" id="UP000000370"/>
    </source>
</evidence>
<dbReference type="CDD" id="cd06225">
    <property type="entry name" value="HAMP"/>
    <property type="match status" value="1"/>
</dbReference>
<dbReference type="GO" id="GO:0005886">
    <property type="term" value="C:plasma membrane"/>
    <property type="evidence" value="ECO:0007669"/>
    <property type="project" value="UniProtKB-SubCell"/>
</dbReference>
<dbReference type="InterPro" id="IPR033479">
    <property type="entry name" value="dCache_1"/>
</dbReference>
<keyword evidence="15" id="KW-1185">Reference proteome</keyword>
<dbReference type="GO" id="GO:0000155">
    <property type="term" value="F:phosphorelay sensor kinase activity"/>
    <property type="evidence" value="ECO:0007669"/>
    <property type="project" value="InterPro"/>
</dbReference>
<evidence type="ECO:0000256" key="9">
    <source>
        <dbReference type="ARBA" id="ARBA00022989"/>
    </source>
</evidence>
<dbReference type="EMBL" id="CP000885">
    <property type="protein sequence ID" value="ABX42615.1"/>
    <property type="molecule type" value="Genomic_DNA"/>
</dbReference>
<feature type="domain" description="HAMP" evidence="13">
    <location>
        <begin position="297"/>
        <end position="350"/>
    </location>
</feature>
<dbReference type="InterPro" id="IPR003660">
    <property type="entry name" value="HAMP_dom"/>
</dbReference>
<dbReference type="PRINTS" id="PR00344">
    <property type="entry name" value="BCTRLSENSOR"/>
</dbReference>
<comment type="subcellular location">
    <subcellularLocation>
        <location evidence="2">Cell membrane</location>
        <topology evidence="2">Multi-pass membrane protein</topology>
    </subcellularLocation>
</comment>
<dbReference type="eggNOG" id="COG2972">
    <property type="taxonomic scope" value="Bacteria"/>
</dbReference>
<dbReference type="KEGG" id="cpy:Cphy_2252"/>
<dbReference type="EC" id="2.7.13.3" evidence="3"/>
<protein>
    <recommendedName>
        <fullName evidence="3">histidine kinase</fullName>
        <ecNumber evidence="3">2.7.13.3</ecNumber>
    </recommendedName>
</protein>
<keyword evidence="9 12" id="KW-1133">Transmembrane helix</keyword>
<dbReference type="HOGENOM" id="CLU_020473_6_1_9"/>
<name>A9KK43_LACP7</name>
<evidence type="ECO:0000259" key="13">
    <source>
        <dbReference type="PROSITE" id="PS50885"/>
    </source>
</evidence>
<dbReference type="SMART" id="SM00387">
    <property type="entry name" value="HATPase_c"/>
    <property type="match status" value="1"/>
</dbReference>
<dbReference type="PROSITE" id="PS50885">
    <property type="entry name" value="HAMP"/>
    <property type="match status" value="1"/>
</dbReference>
<dbReference type="Gene3D" id="3.30.450.20">
    <property type="entry name" value="PAS domain"/>
    <property type="match status" value="1"/>
</dbReference>
<keyword evidence="10" id="KW-0902">Two-component regulatory system</keyword>
<dbReference type="InterPro" id="IPR036890">
    <property type="entry name" value="HATPase_C_sf"/>
</dbReference>
<dbReference type="Gene3D" id="3.30.565.10">
    <property type="entry name" value="Histidine kinase-like ATPase, C-terminal domain"/>
    <property type="match status" value="1"/>
</dbReference>
<dbReference type="InterPro" id="IPR004358">
    <property type="entry name" value="Sig_transdc_His_kin-like_C"/>
</dbReference>
<dbReference type="SUPFAM" id="SSF55874">
    <property type="entry name" value="ATPase domain of HSP90 chaperone/DNA topoisomerase II/histidine kinase"/>
    <property type="match status" value="1"/>
</dbReference>
<dbReference type="InterPro" id="IPR010559">
    <property type="entry name" value="Sig_transdc_His_kin_internal"/>
</dbReference>
<dbReference type="Pfam" id="PF02743">
    <property type="entry name" value="dCache_1"/>
    <property type="match status" value="1"/>
</dbReference>
<feature type="transmembrane region" description="Helical" evidence="12">
    <location>
        <begin position="277"/>
        <end position="295"/>
    </location>
</feature>
<keyword evidence="4" id="KW-1003">Cell membrane</keyword>
<keyword evidence="5" id="KW-0597">Phosphoprotein</keyword>
<evidence type="ECO:0000313" key="14">
    <source>
        <dbReference type="EMBL" id="ABX42615.1"/>
    </source>
</evidence>
<comment type="catalytic activity">
    <reaction evidence="1">
        <text>ATP + protein L-histidine = ADP + protein N-phospho-L-histidine.</text>
        <dbReference type="EC" id="2.7.13.3"/>
    </reaction>
</comment>
<accession>A9KK43</accession>
<dbReference type="RefSeq" id="WP_012200269.1">
    <property type="nucleotide sequence ID" value="NC_010001.1"/>
</dbReference>
<evidence type="ECO:0000256" key="5">
    <source>
        <dbReference type="ARBA" id="ARBA00022553"/>
    </source>
</evidence>
<evidence type="ECO:0000256" key="4">
    <source>
        <dbReference type="ARBA" id="ARBA00022475"/>
    </source>
</evidence>
<feature type="transmembrane region" description="Helical" evidence="12">
    <location>
        <begin position="12"/>
        <end position="36"/>
    </location>
</feature>
<dbReference type="SUPFAM" id="SSF158472">
    <property type="entry name" value="HAMP domain-like"/>
    <property type="match status" value="1"/>
</dbReference>
<evidence type="ECO:0000256" key="10">
    <source>
        <dbReference type="ARBA" id="ARBA00023012"/>
    </source>
</evidence>
<dbReference type="Pfam" id="PF02518">
    <property type="entry name" value="HATPase_c"/>
    <property type="match status" value="1"/>
</dbReference>
<dbReference type="InterPro" id="IPR003594">
    <property type="entry name" value="HATPase_dom"/>
</dbReference>
<keyword evidence="11 12" id="KW-0472">Membrane</keyword>
<dbReference type="PANTHER" id="PTHR34220">
    <property type="entry name" value="SENSOR HISTIDINE KINASE YPDA"/>
    <property type="match status" value="1"/>
</dbReference>
<reference evidence="15" key="1">
    <citation type="submission" date="2007-11" db="EMBL/GenBank/DDBJ databases">
        <title>Complete genome sequence of Clostridium phytofermentans ISDg.</title>
        <authorList>
            <person name="Leschine S.B."/>
            <person name="Warnick T.A."/>
            <person name="Blanchard J.L."/>
            <person name="Schnell D.J."/>
            <person name="Petit E.L."/>
            <person name="LaTouf W.G."/>
            <person name="Copeland A."/>
            <person name="Lucas S."/>
            <person name="Lapidus A."/>
            <person name="Barry K."/>
            <person name="Glavina del Rio T."/>
            <person name="Dalin E."/>
            <person name="Tice H."/>
            <person name="Pitluck S."/>
            <person name="Kiss H."/>
            <person name="Brettin T."/>
            <person name="Bruce D."/>
            <person name="Detter J.C."/>
            <person name="Han C."/>
            <person name="Kuske C."/>
            <person name="Schmutz J."/>
            <person name="Larimer F."/>
            <person name="Land M."/>
            <person name="Hauser L."/>
            <person name="Kyrpides N."/>
            <person name="Kim E.A."/>
            <person name="Richardson P."/>
        </authorList>
    </citation>
    <scope>NUCLEOTIDE SEQUENCE [LARGE SCALE GENOMIC DNA]</scope>
    <source>
        <strain evidence="15">ATCC 700394 / DSM 18823 / ISDg</strain>
    </source>
</reference>
<keyword evidence="6" id="KW-0808">Transferase</keyword>
<dbReference type="AlphaFoldDB" id="A9KK43"/>
<evidence type="ECO:0000256" key="6">
    <source>
        <dbReference type="ARBA" id="ARBA00022679"/>
    </source>
</evidence>
<organism evidence="14 15">
    <name type="scientific">Lachnoclostridium phytofermentans (strain ATCC 700394 / DSM 18823 / ISDg)</name>
    <name type="common">Clostridium phytofermentans</name>
    <dbReference type="NCBI Taxonomy" id="357809"/>
    <lineage>
        <taxon>Bacteria</taxon>
        <taxon>Bacillati</taxon>
        <taxon>Bacillota</taxon>
        <taxon>Clostridia</taxon>
        <taxon>Lachnospirales</taxon>
        <taxon>Lachnospiraceae</taxon>
    </lineage>
</organism>
<sequence precursor="true">MRKKKISLSAIIVSLVVSFVAFILICALLLFFKIYLSSMEQNAITSSEQAVVQVSNTVGNYADDMKGIMDIIKDGFDQSEDEREDTLNTLMKVRTDLVAVYIYDENQNMVSSYTGEYQLKKEYLKNLSYVKRENYETGEIYISEPHVESLLENYYPWVVTILEEIENEDGSKSRVVFDISFSKIANYVDDVGIGQHGYCFIIGTKGEIIYHPQQQLIFSGLKEENTEGIADHLDGSYQDSNVIYTIKSLNNSDWRIVGVSYINELIASEVISVVKTLIIMLLLIMIVAMISSYVMSKVISKPIQKLMKAMEDFEQDAAGYSFQSVGGTTEIQALSQSFDHMVVQIQELMTKVRKEEITLRKTELKALQAQINPHFLYNTLDAIGWLCEEERSQDAVEMVNALAKLFRISISKGHELITIEKEVEHAKSYLKIENFRYKNQFVYEFIVEEECLPYYCNKITLQPIIENAIYHGLNRMVDDGHIGIHIYAEEEDIVMEVIDNGVGMTPEQIHSILYKEPGDKTGIGIKNVNDRIKIYFGEKYGILIESELDEGTCVKIRMPKIERENYEYI</sequence>
<evidence type="ECO:0000256" key="12">
    <source>
        <dbReference type="SAM" id="Phobius"/>
    </source>
</evidence>
<dbReference type="CDD" id="cd18773">
    <property type="entry name" value="PDC1_HK_sensor"/>
    <property type="match status" value="1"/>
</dbReference>
<dbReference type="InterPro" id="IPR050640">
    <property type="entry name" value="Bact_2-comp_sensor_kinase"/>
</dbReference>
<proteinExistence type="predicted"/>
<evidence type="ECO:0000256" key="3">
    <source>
        <dbReference type="ARBA" id="ARBA00012438"/>
    </source>
</evidence>
<dbReference type="Pfam" id="PF06580">
    <property type="entry name" value="His_kinase"/>
    <property type="match status" value="1"/>
</dbReference>
<dbReference type="PANTHER" id="PTHR34220:SF7">
    <property type="entry name" value="SENSOR HISTIDINE KINASE YPDA"/>
    <property type="match status" value="1"/>
</dbReference>
<dbReference type="OrthoDB" id="9809348at2"/>
<evidence type="ECO:0000256" key="1">
    <source>
        <dbReference type="ARBA" id="ARBA00000085"/>
    </source>
</evidence>
<evidence type="ECO:0000256" key="7">
    <source>
        <dbReference type="ARBA" id="ARBA00022692"/>
    </source>
</evidence>
<keyword evidence="7 12" id="KW-0812">Transmembrane</keyword>